<dbReference type="GO" id="GO:0000160">
    <property type="term" value="P:phosphorelay signal transduction system"/>
    <property type="evidence" value="ECO:0007669"/>
    <property type="project" value="UniProtKB-KW"/>
</dbReference>
<dbReference type="PROSITE" id="PS50110">
    <property type="entry name" value="RESPONSE_REGULATORY"/>
    <property type="match status" value="1"/>
</dbReference>
<dbReference type="Proteomes" id="UP000275267">
    <property type="component" value="Unassembled WGS sequence"/>
</dbReference>
<protein>
    <submittedName>
        <fullName evidence="8">Two-component response regulator ORR29-like</fullName>
    </submittedName>
</protein>
<keyword evidence="9" id="KW-1185">Reference proteome</keyword>
<keyword evidence="2" id="KW-0805">Transcription regulation</keyword>
<name>A0A3L6QC07_PANMI</name>
<dbReference type="PANTHER" id="PTHR43874">
    <property type="entry name" value="TWO-COMPONENT RESPONSE REGULATOR"/>
    <property type="match status" value="1"/>
</dbReference>
<evidence type="ECO:0000256" key="3">
    <source>
        <dbReference type="ARBA" id="ARBA00023163"/>
    </source>
</evidence>
<dbReference type="NCBIfam" id="TIGR01557">
    <property type="entry name" value="myb_SHAQKYF"/>
    <property type="match status" value="1"/>
</dbReference>
<gene>
    <name evidence="8" type="ORF">C2845_PM15G04800</name>
</gene>
<accession>A0A3L6QC07</accession>
<comment type="caution">
    <text evidence="5">Lacks conserved residue(s) required for the propagation of feature annotation.</text>
</comment>
<comment type="caution">
    <text evidence="8">The sequence shown here is derived from an EMBL/GenBank/DDBJ whole genome shotgun (WGS) entry which is preliminary data.</text>
</comment>
<feature type="region of interest" description="Disordered" evidence="6">
    <location>
        <begin position="192"/>
        <end position="216"/>
    </location>
</feature>
<dbReference type="GO" id="GO:0009736">
    <property type="term" value="P:cytokinin-activated signaling pathway"/>
    <property type="evidence" value="ECO:0007669"/>
    <property type="project" value="InterPro"/>
</dbReference>
<dbReference type="InterPro" id="IPR011006">
    <property type="entry name" value="CheY-like_superfamily"/>
</dbReference>
<dbReference type="STRING" id="4540.A0A3L6QC07"/>
<organism evidence="8 9">
    <name type="scientific">Panicum miliaceum</name>
    <name type="common">Proso millet</name>
    <name type="synonym">Broomcorn millet</name>
    <dbReference type="NCBI Taxonomy" id="4540"/>
    <lineage>
        <taxon>Eukaryota</taxon>
        <taxon>Viridiplantae</taxon>
        <taxon>Streptophyta</taxon>
        <taxon>Embryophyta</taxon>
        <taxon>Tracheophyta</taxon>
        <taxon>Spermatophyta</taxon>
        <taxon>Magnoliopsida</taxon>
        <taxon>Liliopsida</taxon>
        <taxon>Poales</taxon>
        <taxon>Poaceae</taxon>
        <taxon>PACMAD clade</taxon>
        <taxon>Panicoideae</taxon>
        <taxon>Panicodae</taxon>
        <taxon>Paniceae</taxon>
        <taxon>Panicinae</taxon>
        <taxon>Panicum</taxon>
        <taxon>Panicum sect. Panicum</taxon>
    </lineage>
</organism>
<feature type="domain" description="Response regulatory" evidence="7">
    <location>
        <begin position="14"/>
        <end position="132"/>
    </location>
</feature>
<keyword evidence="4" id="KW-0539">Nucleus</keyword>
<dbReference type="SUPFAM" id="SSF52172">
    <property type="entry name" value="CheY-like"/>
    <property type="match status" value="1"/>
</dbReference>
<evidence type="ECO:0000256" key="6">
    <source>
        <dbReference type="SAM" id="MobiDB-lite"/>
    </source>
</evidence>
<dbReference type="OrthoDB" id="673669at2759"/>
<evidence type="ECO:0000256" key="1">
    <source>
        <dbReference type="ARBA" id="ARBA00023012"/>
    </source>
</evidence>
<dbReference type="InterPro" id="IPR006447">
    <property type="entry name" value="Myb_dom_plants"/>
</dbReference>
<evidence type="ECO:0000313" key="8">
    <source>
        <dbReference type="EMBL" id="RLM75368.1"/>
    </source>
</evidence>
<dbReference type="AlphaFoldDB" id="A0A3L6QC07"/>
<dbReference type="InterPro" id="IPR001789">
    <property type="entry name" value="Sig_transdc_resp-reg_receiver"/>
</dbReference>
<dbReference type="Gene3D" id="1.10.10.60">
    <property type="entry name" value="Homeodomain-like"/>
    <property type="match status" value="1"/>
</dbReference>
<sequence length="283" mass="31886">MDERAKLCPANGLSVIVVNEDKQHANSTRSMLCTLNYHATSYTSPIKALEFLEGHAQEVDLALVAVDMEELHGFQFVDIVREAHKNFQVISNGQAHDLSYLKKNTKTKKGSSYVLLKYLEKVNKFLTCNTSIRNFSRTSEFQTTQSFVSCAASPRNIEILMNVEGVNRKHIASHLQKYRKCMEAGKQNSAFDAKKCRNRASTSKSAKHQEGPNTSLNCLDIQHEEMIADEDMPHAQTGSFSDNNNAHAAMQRSIQFGTMYDESEYLYYSSGDEATEDGRYDGR</sequence>
<dbReference type="EMBL" id="PQIB02000013">
    <property type="protein sequence ID" value="RLM75368.1"/>
    <property type="molecule type" value="Genomic_DNA"/>
</dbReference>
<proteinExistence type="predicted"/>
<reference evidence="9" key="1">
    <citation type="journal article" date="2019" name="Nat. Commun.">
        <title>The genome of broomcorn millet.</title>
        <authorList>
            <person name="Zou C."/>
            <person name="Miki D."/>
            <person name="Li D."/>
            <person name="Tang Q."/>
            <person name="Xiao L."/>
            <person name="Rajput S."/>
            <person name="Deng P."/>
            <person name="Jia W."/>
            <person name="Huang R."/>
            <person name="Zhang M."/>
            <person name="Sun Y."/>
            <person name="Hu J."/>
            <person name="Fu X."/>
            <person name="Schnable P.S."/>
            <person name="Li F."/>
            <person name="Zhang H."/>
            <person name="Feng B."/>
            <person name="Zhu X."/>
            <person name="Liu R."/>
            <person name="Schnable J.C."/>
            <person name="Zhu J.-K."/>
            <person name="Zhang H."/>
        </authorList>
    </citation>
    <scope>NUCLEOTIDE SEQUENCE [LARGE SCALE GENOMIC DNA]</scope>
</reference>
<evidence type="ECO:0000259" key="7">
    <source>
        <dbReference type="PROSITE" id="PS50110"/>
    </source>
</evidence>
<evidence type="ECO:0000256" key="2">
    <source>
        <dbReference type="ARBA" id="ARBA00023015"/>
    </source>
</evidence>
<keyword evidence="3" id="KW-0804">Transcription</keyword>
<dbReference type="PANTHER" id="PTHR43874:SF92">
    <property type="entry name" value="TWO-COMPONENT RESPONSE REGULATOR ORR28"/>
    <property type="match status" value="1"/>
</dbReference>
<evidence type="ECO:0000256" key="5">
    <source>
        <dbReference type="PROSITE-ProRule" id="PRU00169"/>
    </source>
</evidence>
<evidence type="ECO:0000313" key="9">
    <source>
        <dbReference type="Proteomes" id="UP000275267"/>
    </source>
</evidence>
<dbReference type="InterPro" id="IPR045279">
    <property type="entry name" value="ARR-like"/>
</dbReference>
<evidence type="ECO:0000256" key="4">
    <source>
        <dbReference type="ARBA" id="ARBA00023242"/>
    </source>
</evidence>
<keyword evidence="1" id="KW-0902">Two-component regulatory system</keyword>
<dbReference type="GO" id="GO:0003677">
    <property type="term" value="F:DNA binding"/>
    <property type="evidence" value="ECO:0007669"/>
    <property type="project" value="InterPro"/>
</dbReference>